<dbReference type="KEGG" id="psuu:Psuf_017680"/>
<reference evidence="1 2" key="1">
    <citation type="submission" date="2020-03" db="EMBL/GenBank/DDBJ databases">
        <title>Whole genome shotgun sequence of Phytohabitans suffuscus NBRC 105367.</title>
        <authorList>
            <person name="Komaki H."/>
            <person name="Tamura T."/>
        </authorList>
    </citation>
    <scope>NUCLEOTIDE SEQUENCE [LARGE SCALE GENOMIC DNA]</scope>
    <source>
        <strain evidence="1 2">NBRC 105367</strain>
    </source>
</reference>
<keyword evidence="2" id="KW-1185">Reference proteome</keyword>
<sequence>MSNLEPSTNHSRIDVPGFPGIDLAVLTADEVVAAFDVVGEVADERGSMANNPPEVEQQIALNRAMERTLERLPEHDANFGREVYTALAESADHINRGLAGSWVGNLTRVDHDYGVMLWDRLVRDEKSSVRYEAYAGGLRAGVAAIADMSREVAEEKLSAIGLTLLDGIDLFRAFEYARQGHNLHALGDRARREQHAPEVGRAALRKLLVNLTSLEDS</sequence>
<dbReference type="AlphaFoldDB" id="A0A6F8YEA8"/>
<gene>
    <name evidence="1" type="ORF">Psuf_017680</name>
</gene>
<protein>
    <submittedName>
        <fullName evidence="1">Uncharacterized protein</fullName>
    </submittedName>
</protein>
<reference evidence="1 2" key="2">
    <citation type="submission" date="2020-03" db="EMBL/GenBank/DDBJ databases">
        <authorList>
            <person name="Ichikawa N."/>
            <person name="Kimura A."/>
            <person name="Kitahashi Y."/>
            <person name="Uohara A."/>
        </authorList>
    </citation>
    <scope>NUCLEOTIDE SEQUENCE [LARGE SCALE GENOMIC DNA]</scope>
    <source>
        <strain evidence="1 2">NBRC 105367</strain>
    </source>
</reference>
<dbReference type="EMBL" id="AP022871">
    <property type="protein sequence ID" value="BCB84455.1"/>
    <property type="molecule type" value="Genomic_DNA"/>
</dbReference>
<dbReference type="Proteomes" id="UP000503011">
    <property type="component" value="Chromosome"/>
</dbReference>
<proteinExistence type="predicted"/>
<accession>A0A6F8YEA8</accession>
<name>A0A6F8YEA8_9ACTN</name>
<evidence type="ECO:0000313" key="2">
    <source>
        <dbReference type="Proteomes" id="UP000503011"/>
    </source>
</evidence>
<organism evidence="1 2">
    <name type="scientific">Phytohabitans suffuscus</name>
    <dbReference type="NCBI Taxonomy" id="624315"/>
    <lineage>
        <taxon>Bacteria</taxon>
        <taxon>Bacillati</taxon>
        <taxon>Actinomycetota</taxon>
        <taxon>Actinomycetes</taxon>
        <taxon>Micromonosporales</taxon>
        <taxon>Micromonosporaceae</taxon>
    </lineage>
</organism>
<evidence type="ECO:0000313" key="1">
    <source>
        <dbReference type="EMBL" id="BCB84455.1"/>
    </source>
</evidence>